<feature type="region of interest" description="Disordered" evidence="1">
    <location>
        <begin position="315"/>
        <end position="358"/>
    </location>
</feature>
<name>A0A1F6D554_HANXR</name>
<proteinExistence type="predicted"/>
<sequence>MSLVALLVFLLVLPAFAGKKPGKDYGKFGRTQGPFLGKFWHYYERALSFAEGGFYEEAAEDLLEAIRLRPSDERGARTYGMHYIAYFPHRELGVCYHHLGRLEEAERELEASLKAVETDKARYYLDKTRKTRASRQQDAQPPRVTISSPKAGEVTNRASVKVSGSAEDDLFVEHVRINGVALDVTGDAKVAFERAVSLSPGENVIVVEARDLTGKVGADSIRVTVDREGPAVTVERPAGLAPVEAAEVEVAGTAMDPEGVQALKVGGRDVAMGADGGFIAVVALKEGENAIPFWATDRLGNATTGRVLVARAILRPPEMKPPPEPKPLPPATSPPVPSLPPASTRPLEPGTSETVDLTPPEVRLNDLTEFQIVTYPSLSLDGSAFDPSGVKEVRVNGKGLKVHKAQTVFFSYTVDLLVGRNVFQLEAADGRGNTASKTVVIERRDQKVKQVASRLNVAVPPFVTPKDLPSSLAAGLDQRFIQALESSGRFHVVVRGGAAMQHVIDELKFSETGLVDPESAAKAGKGLSGAEAIFVGQVTEKATSVQIDIQLIDVESGEVIMAKDAFDEVKTEERMGFLVNRLARDFERGLPVLDGLVVKLSGDRVIIDLGSHNHLKRRMKVIVYREGEPIVHPVTGKVLGQETEELGEAVVEKVFEEMAEAPLKEAAKASAIRVGDKVITK</sequence>
<dbReference type="InterPro" id="IPR014094">
    <property type="entry name" value="LpoB"/>
</dbReference>
<accession>A0A1F6D554</accession>
<dbReference type="Pfam" id="PF13036">
    <property type="entry name" value="LpoB"/>
    <property type="match status" value="1"/>
</dbReference>
<evidence type="ECO:0008006" key="4">
    <source>
        <dbReference type="Google" id="ProtNLM"/>
    </source>
</evidence>
<dbReference type="InterPro" id="IPR013783">
    <property type="entry name" value="Ig-like_fold"/>
</dbReference>
<feature type="region of interest" description="Disordered" evidence="1">
    <location>
        <begin position="127"/>
        <end position="152"/>
    </location>
</feature>
<evidence type="ECO:0000256" key="1">
    <source>
        <dbReference type="SAM" id="MobiDB-lite"/>
    </source>
</evidence>
<evidence type="ECO:0000313" key="3">
    <source>
        <dbReference type="Proteomes" id="UP000178606"/>
    </source>
</evidence>
<dbReference type="InterPro" id="IPR011990">
    <property type="entry name" value="TPR-like_helical_dom_sf"/>
</dbReference>
<dbReference type="Gene3D" id="3.40.50.10610">
    <property type="entry name" value="ABC-type transport auxiliary lipoprotein component"/>
    <property type="match status" value="1"/>
</dbReference>
<protein>
    <recommendedName>
        <fullName evidence="4">Curli production assembly/transport component CsgG</fullName>
    </recommendedName>
</protein>
<dbReference type="Proteomes" id="UP000178606">
    <property type="component" value="Unassembled WGS sequence"/>
</dbReference>
<dbReference type="SMART" id="SM00028">
    <property type="entry name" value="TPR"/>
    <property type="match status" value="2"/>
</dbReference>
<comment type="caution">
    <text evidence="2">The sequence shown here is derived from an EMBL/GenBank/DDBJ whole genome shotgun (WGS) entry which is preliminary data.</text>
</comment>
<dbReference type="Gene3D" id="1.25.40.10">
    <property type="entry name" value="Tetratricopeptide repeat domain"/>
    <property type="match status" value="1"/>
</dbReference>
<dbReference type="EMBL" id="MFKF01000027">
    <property type="protein sequence ID" value="OGG56548.1"/>
    <property type="molecule type" value="Genomic_DNA"/>
</dbReference>
<reference evidence="2 3" key="1">
    <citation type="journal article" date="2016" name="Nat. Commun.">
        <title>Thousands of microbial genomes shed light on interconnected biogeochemical processes in an aquifer system.</title>
        <authorList>
            <person name="Anantharaman K."/>
            <person name="Brown C.T."/>
            <person name="Hug L.A."/>
            <person name="Sharon I."/>
            <person name="Castelle C.J."/>
            <person name="Probst A.J."/>
            <person name="Thomas B.C."/>
            <person name="Singh A."/>
            <person name="Wilkins M.J."/>
            <person name="Karaoz U."/>
            <person name="Brodie E.L."/>
            <person name="Williams K.H."/>
            <person name="Hubbard S.S."/>
            <person name="Banfield J.F."/>
        </authorList>
    </citation>
    <scope>NUCLEOTIDE SEQUENCE [LARGE SCALE GENOMIC DNA]</scope>
    <source>
        <strain evidence="3">RIFCSPLOWO2_12_FULL_64_10</strain>
    </source>
</reference>
<feature type="compositionally biased region" description="Pro residues" evidence="1">
    <location>
        <begin position="324"/>
        <end position="340"/>
    </location>
</feature>
<dbReference type="SUPFAM" id="SSF48452">
    <property type="entry name" value="TPR-like"/>
    <property type="match status" value="1"/>
</dbReference>
<dbReference type="Gene3D" id="2.60.40.10">
    <property type="entry name" value="Immunoglobulins"/>
    <property type="match status" value="3"/>
</dbReference>
<dbReference type="InterPro" id="IPR019734">
    <property type="entry name" value="TPR_rpt"/>
</dbReference>
<dbReference type="Pfam" id="PF09136">
    <property type="entry name" value="Glucodextran_B"/>
    <property type="match status" value="2"/>
</dbReference>
<evidence type="ECO:0000313" key="2">
    <source>
        <dbReference type="EMBL" id="OGG56548.1"/>
    </source>
</evidence>
<dbReference type="InterPro" id="IPR038165">
    <property type="entry name" value="FlgT_C_sf"/>
</dbReference>
<dbReference type="AlphaFoldDB" id="A0A1F6D554"/>
<organism evidence="2 3">
    <name type="scientific">Handelsmanbacteria sp. (strain RIFCSPLOWO2_12_FULL_64_10)</name>
    <dbReference type="NCBI Taxonomy" id="1817868"/>
    <lineage>
        <taxon>Bacteria</taxon>
        <taxon>Candidatus Handelsmaniibacteriota</taxon>
    </lineage>
</organism>
<gene>
    <name evidence="2" type="ORF">A3F84_22550</name>
</gene>
<dbReference type="Gene3D" id="2.40.10.410">
    <property type="entry name" value="FlgT, C-terminal domain"/>
    <property type="match status" value="1"/>
</dbReference>